<evidence type="ECO:0000256" key="1">
    <source>
        <dbReference type="SAM" id="MobiDB-lite"/>
    </source>
</evidence>
<keyword evidence="2" id="KW-0812">Transmembrane</keyword>
<feature type="transmembrane region" description="Helical" evidence="2">
    <location>
        <begin position="41"/>
        <end position="59"/>
    </location>
</feature>
<protein>
    <submittedName>
        <fullName evidence="3">ORF100</fullName>
    </submittedName>
</protein>
<feature type="compositionally biased region" description="Low complexity" evidence="1">
    <location>
        <begin position="71"/>
        <end position="85"/>
    </location>
</feature>
<reference evidence="3" key="1">
    <citation type="journal article" date="2018" name="Aquaculture">
        <title>Complete genome sequence of a white spot syndrome virus associated with a disease incursion in Australia.</title>
        <authorList>
            <person name="Oakey J."/>
            <person name="Smith C.S."/>
        </authorList>
    </citation>
    <scope>NUCLEOTIDE SEQUENCE [LARGE SCALE GENOMIC DNA]</scope>
    <source>
        <strain evidence="3">WSSV-AU</strain>
    </source>
</reference>
<proteinExistence type="predicted"/>
<name>A0A2D3I533_9VIRU</name>
<sequence length="161" mass="17812">MVFCFLSVGFLSLLLFSLCIWGCRLRCLFFLLFLSASKISFSYLINLSTYFFISLFLVVEFREEDRRKFASADVDSVSESSSSSSPRRESTLVSDSESYSSSSSSSSSLEGMAEDVGEEEEDEEEDVEVEAISLFVVVTCPCSSSTSSSSSILFSARFNCC</sequence>
<organism evidence="3">
    <name type="scientific">White spot syndrome virus</name>
    <dbReference type="NCBI Taxonomy" id="342409"/>
    <lineage>
        <taxon>Viruses</taxon>
        <taxon>Viruses incertae sedis</taxon>
        <taxon>Naldaviricetes</taxon>
        <taxon>Nimaviridae</taxon>
        <taxon>Whispovirus</taxon>
    </lineage>
</organism>
<evidence type="ECO:0000256" key="2">
    <source>
        <dbReference type="SAM" id="Phobius"/>
    </source>
</evidence>
<feature type="region of interest" description="Disordered" evidence="1">
    <location>
        <begin position="69"/>
        <end position="128"/>
    </location>
</feature>
<evidence type="ECO:0000313" key="3">
    <source>
        <dbReference type="EMBL" id="ATU83501.1"/>
    </source>
</evidence>
<feature type="compositionally biased region" description="Acidic residues" evidence="1">
    <location>
        <begin position="112"/>
        <end position="128"/>
    </location>
</feature>
<feature type="compositionally biased region" description="Low complexity" evidence="1">
    <location>
        <begin position="94"/>
        <end position="108"/>
    </location>
</feature>
<accession>A0A2D3I533</accession>
<keyword evidence="2" id="KW-0472">Membrane</keyword>
<dbReference type="Proteomes" id="UP000267516">
    <property type="component" value="Segment"/>
</dbReference>
<keyword evidence="2" id="KW-1133">Transmembrane helix</keyword>
<dbReference type="EMBL" id="MF768985">
    <property type="protein sequence ID" value="ATU83501.1"/>
    <property type="molecule type" value="Genomic_DNA"/>
</dbReference>